<dbReference type="InterPro" id="IPR012337">
    <property type="entry name" value="RNaseH-like_sf"/>
</dbReference>
<feature type="compositionally biased region" description="Polar residues" evidence="1">
    <location>
        <begin position="68"/>
        <end position="84"/>
    </location>
</feature>
<dbReference type="PANTHER" id="PTHR45749">
    <property type="match status" value="1"/>
</dbReference>
<dbReference type="InterPro" id="IPR006580">
    <property type="entry name" value="Znf_TTF"/>
</dbReference>
<feature type="region of interest" description="Disordered" evidence="1">
    <location>
        <begin position="1"/>
        <end position="29"/>
    </location>
</feature>
<evidence type="ECO:0000259" key="2">
    <source>
        <dbReference type="SMART" id="SM00597"/>
    </source>
</evidence>
<reference evidence="3" key="1">
    <citation type="submission" date="2020-05" db="EMBL/GenBank/DDBJ databases">
        <title>WGS assembly of Panicum virgatum.</title>
        <authorList>
            <person name="Lovell J.T."/>
            <person name="Jenkins J."/>
            <person name="Shu S."/>
            <person name="Juenger T.E."/>
            <person name="Schmutz J."/>
        </authorList>
    </citation>
    <scope>NUCLEOTIDE SEQUENCE</scope>
    <source>
        <strain evidence="3">AP13</strain>
    </source>
</reference>
<dbReference type="AlphaFoldDB" id="A0A8T0W4E3"/>
<evidence type="ECO:0000256" key="1">
    <source>
        <dbReference type="SAM" id="MobiDB-lite"/>
    </source>
</evidence>
<proteinExistence type="predicted"/>
<dbReference type="InterPro" id="IPR025398">
    <property type="entry name" value="DUF4371"/>
</dbReference>
<dbReference type="SUPFAM" id="SSF53098">
    <property type="entry name" value="Ribonuclease H-like"/>
    <property type="match status" value="1"/>
</dbReference>
<dbReference type="EMBL" id="CM029039">
    <property type="protein sequence ID" value="KAG2643202.1"/>
    <property type="molecule type" value="Genomic_DNA"/>
</dbReference>
<keyword evidence="4" id="KW-1185">Reference proteome</keyword>
<dbReference type="PANTHER" id="PTHR45749:SF35">
    <property type="entry name" value="AC-LIKE TRANSPOSASE-RELATED"/>
    <property type="match status" value="1"/>
</dbReference>
<comment type="caution">
    <text evidence="3">The sequence shown here is derived from an EMBL/GenBank/DDBJ whole genome shotgun (WGS) entry which is preliminary data.</text>
</comment>
<organism evidence="3 4">
    <name type="scientific">Panicum virgatum</name>
    <name type="common">Blackwell switchgrass</name>
    <dbReference type="NCBI Taxonomy" id="38727"/>
    <lineage>
        <taxon>Eukaryota</taxon>
        <taxon>Viridiplantae</taxon>
        <taxon>Streptophyta</taxon>
        <taxon>Embryophyta</taxon>
        <taxon>Tracheophyta</taxon>
        <taxon>Spermatophyta</taxon>
        <taxon>Magnoliopsida</taxon>
        <taxon>Liliopsida</taxon>
        <taxon>Poales</taxon>
        <taxon>Poaceae</taxon>
        <taxon>PACMAD clade</taxon>
        <taxon>Panicoideae</taxon>
        <taxon>Panicodae</taxon>
        <taxon>Paniceae</taxon>
        <taxon>Panicinae</taxon>
        <taxon>Panicum</taxon>
        <taxon>Panicum sect. Hiantes</taxon>
    </lineage>
</organism>
<evidence type="ECO:0000313" key="3">
    <source>
        <dbReference type="EMBL" id="KAG2643202.1"/>
    </source>
</evidence>
<name>A0A8T0W4E3_PANVG</name>
<protein>
    <recommendedName>
        <fullName evidence="2">TTF-type domain-containing protein</fullName>
    </recommendedName>
</protein>
<dbReference type="Pfam" id="PF05699">
    <property type="entry name" value="Dimer_Tnp_hAT"/>
    <property type="match status" value="1"/>
</dbReference>
<feature type="region of interest" description="Disordered" evidence="1">
    <location>
        <begin position="57"/>
        <end position="102"/>
    </location>
</feature>
<feature type="domain" description="TTF-type" evidence="2">
    <location>
        <begin position="141"/>
        <end position="226"/>
    </location>
</feature>
<dbReference type="GO" id="GO:0046983">
    <property type="term" value="F:protein dimerization activity"/>
    <property type="evidence" value="ECO:0007669"/>
    <property type="project" value="InterPro"/>
</dbReference>
<evidence type="ECO:0000313" key="4">
    <source>
        <dbReference type="Proteomes" id="UP000823388"/>
    </source>
</evidence>
<accession>A0A8T0W4E3</accession>
<gene>
    <name evidence="3" type="ORF">PVAP13_2KG313902</name>
</gene>
<dbReference type="InterPro" id="IPR008906">
    <property type="entry name" value="HATC_C_dom"/>
</dbReference>
<dbReference type="Proteomes" id="UP000823388">
    <property type="component" value="Chromosome 2K"/>
</dbReference>
<sequence length="834" mass="95864">MSSANRSRKYDLGSQKRKRKQRIEDLTQSQKGAMDRFIIKESVDNDIIVDGHAAETENNIAGQEAPADNTNMQTDNDGDNLNTSPIADDDDSFQPDIFDPRYRDSLDSKQVDILAKEGPKRDPLFQKGPKDRYGRRFSARFYTRILPNREHCDRDWLVYSKKLDRVFCFGCKLFTKGYRKGQLANEGFNDWIHLGIRLKEHETSADHVLNMTNWYELRSRLQKNQTIDKTAQRQLEKEKDHWRKVLFRIVGIVKFLAKHNLAFHGSNSKLYDDSNGIFLGLIEMLAEFDPVIQEHVRRITNEETQVHYLGPRIQNELIHMLAAAIKSEIIKKIKSAKYFSVILDCTPDASHQEQMSLIIRYVDVSSSRVCIEESFLGFLEVNDTTGQGLFDAIQNELKQLDLDIDNVRGQGYDNGSNMKGCNKGVKTKFLEVNPRAFYFACGCHSLNLALCDMAKNCGRAKDFFGIIQRIYTTFANSTKKWQILKDNITRWTLKSVSATRWESCVESVKAIRFQCADIREALLQVSDVENDVKTSSEAKGLANNELGEYEFIVAMVIWYEVLYAINLVSKSLQTKDMLIDVAIEKVQGQISFFKRYRETGFLEALEVAKGIAFDMDIGTTFRKKREIKRKRQFDENPDETNAASTQSAEESFRINYFLSIVDQAITSLTTRFEQYQGYQKNFGFLFTSDTLQSLDNNSLKSSCENLETVLTSDGKSDIDANELYLELKFLQDFIPRESMGPVEILKFLKRHGCFPNTTIAYRVLLTIPVTVASAEQSFSKLKLLKSYLCSTMTQERLNDLAMIALESDILEKIDYESIIENFISRNTKRMMLFK</sequence>
<dbReference type="SMART" id="SM00597">
    <property type="entry name" value="ZnF_TTF"/>
    <property type="match status" value="1"/>
</dbReference>
<dbReference type="Pfam" id="PF14291">
    <property type="entry name" value="DUF4371"/>
    <property type="match status" value="1"/>
</dbReference>